<evidence type="ECO:0000256" key="1">
    <source>
        <dbReference type="SAM" id="MobiDB-lite"/>
    </source>
</evidence>
<dbReference type="RefSeq" id="WP_073495818.1">
    <property type="nucleotide sequence ID" value="NZ_FRBI01000004.1"/>
</dbReference>
<keyword evidence="4" id="KW-1185">Reference proteome</keyword>
<dbReference type="STRING" id="310782.SAMN05216499_104151"/>
<reference evidence="3 4" key="1">
    <citation type="submission" date="2016-11" db="EMBL/GenBank/DDBJ databases">
        <authorList>
            <person name="Jaros S."/>
            <person name="Januszkiewicz K."/>
            <person name="Wedrychowicz H."/>
        </authorList>
    </citation>
    <scope>NUCLEOTIDE SEQUENCE [LARGE SCALE GENOMIC DNA]</scope>
    <source>
        <strain evidence="3 4">CGMCC 4.2025</strain>
    </source>
</reference>
<feature type="transmembrane region" description="Helical" evidence="2">
    <location>
        <begin position="87"/>
        <end position="110"/>
    </location>
</feature>
<proteinExistence type="predicted"/>
<dbReference type="AlphaFoldDB" id="A0A1M7ANU3"/>
<name>A0A1M7ANU3_9ACTN</name>
<accession>A0A1M7ANU3</accession>
<evidence type="ECO:0000313" key="3">
    <source>
        <dbReference type="EMBL" id="SHL44327.1"/>
    </source>
</evidence>
<dbReference type="EMBL" id="FRBI01000004">
    <property type="protein sequence ID" value="SHL44327.1"/>
    <property type="molecule type" value="Genomic_DNA"/>
</dbReference>
<evidence type="ECO:0000313" key="4">
    <source>
        <dbReference type="Proteomes" id="UP000184111"/>
    </source>
</evidence>
<dbReference type="Proteomes" id="UP000184111">
    <property type="component" value="Unassembled WGS sequence"/>
</dbReference>
<organism evidence="3 4">
    <name type="scientific">Actinacidiphila paucisporea</name>
    <dbReference type="NCBI Taxonomy" id="310782"/>
    <lineage>
        <taxon>Bacteria</taxon>
        <taxon>Bacillati</taxon>
        <taxon>Actinomycetota</taxon>
        <taxon>Actinomycetes</taxon>
        <taxon>Kitasatosporales</taxon>
        <taxon>Streptomycetaceae</taxon>
        <taxon>Actinacidiphila</taxon>
    </lineage>
</organism>
<evidence type="ECO:0000256" key="2">
    <source>
        <dbReference type="SAM" id="Phobius"/>
    </source>
</evidence>
<keyword evidence="2" id="KW-0472">Membrane</keyword>
<feature type="compositionally biased region" description="Low complexity" evidence="1">
    <location>
        <begin position="118"/>
        <end position="143"/>
    </location>
</feature>
<dbReference type="OrthoDB" id="10020568at2"/>
<sequence length="231" mass="22676">MRGGSEPGAAEVERLVDRVAGGEAGDPRWSALLVVLTAAARGSAVDPAREQAAVSAFRAAATVRSAGAARPAQGGRRRRRSLRSARALAGGLVAVFALCGVAVAAGAGVLPARGHVAHGGPPRAPAARTAAPAPATGAPSGSPLTVPGGTAPQAPVSRTPATGAPPPPHTRVAVPPHAVKALCRVYAAAVRDGRPPAAKLTARLQREAGGSRRVAAYCNALLAATSGAAAK</sequence>
<keyword evidence="2" id="KW-0812">Transmembrane</keyword>
<keyword evidence="2" id="KW-1133">Transmembrane helix</keyword>
<feature type="region of interest" description="Disordered" evidence="1">
    <location>
        <begin position="118"/>
        <end position="173"/>
    </location>
</feature>
<gene>
    <name evidence="3" type="ORF">SAMN05216499_104151</name>
</gene>
<protein>
    <submittedName>
        <fullName evidence="3">Uncharacterized protein</fullName>
    </submittedName>
</protein>